<evidence type="ECO:0000256" key="2">
    <source>
        <dbReference type="ARBA" id="ARBA00009156"/>
    </source>
</evidence>
<evidence type="ECO:0000313" key="15">
    <source>
        <dbReference type="Proteomes" id="UP000032336"/>
    </source>
</evidence>
<gene>
    <name evidence="14" type="primary">glpK2</name>
    <name evidence="10" type="synonym">glpK</name>
    <name evidence="14" type="ORF">FEAC_28770</name>
</gene>
<dbReference type="Pfam" id="PF02782">
    <property type="entry name" value="FGGY_C"/>
    <property type="match status" value="1"/>
</dbReference>
<dbReference type="HAMAP" id="MF_00186">
    <property type="entry name" value="Glycerol_kin"/>
    <property type="match status" value="1"/>
</dbReference>
<keyword evidence="4 10" id="KW-0547">Nucleotide-binding</keyword>
<evidence type="ECO:0000256" key="9">
    <source>
        <dbReference type="ARBA" id="ARBA00054633"/>
    </source>
</evidence>
<dbReference type="PANTHER" id="PTHR10196:SF69">
    <property type="entry name" value="GLYCEROL KINASE"/>
    <property type="match status" value="1"/>
</dbReference>
<dbReference type="GO" id="GO:0005829">
    <property type="term" value="C:cytosol"/>
    <property type="evidence" value="ECO:0007669"/>
    <property type="project" value="TreeGrafter"/>
</dbReference>
<proteinExistence type="inferred from homology"/>
<dbReference type="InterPro" id="IPR018484">
    <property type="entry name" value="FGGY_N"/>
</dbReference>
<sequence length="497" mass="54488">MTKYILALDQGTTSSRAILFNDAGLPVATGQQEFRQIYPQPGWVEHDPEEIWQSQWQAIQSCIKSSGVSVDDIAAVGITNQRETTVVWNRRTGQAVYNAIVWQCRRTAGMCDRLREAGHTDTVRTKTGLVIDAYFSGTKVAWILDNVPGARDLAEKGDLIFGTIDSWLINKLTHQKLHVTDYSNASRTMIYNIRDLNWDDELLKMLNIPRSMCPTVVDSSGVLGEVDESWLGRSIPIAGIAGDQQAALFGQGCYTPGSAKNTYGTGSFLLMNTGSEPVASERGLVTTLAWGIDHKVTYALEGSIFITGAVVQWLRDELQLIKTAEETESLALSVSDTGGVYLVPAFVGLGAPWWDSYARGTIVGLTRGSNRAHIARAALESIAYQSRDVLEAMRSDSQQAVDVLRVDGGAINNSFLAQFQADILGVRVERPKVTETTAMGAAFLSGLAVGVWEGFEPLTQVWQRDALFYPSMTASHRDELVAGWNRAVGRSKSWIEQ</sequence>
<dbReference type="PROSITE" id="PS00933">
    <property type="entry name" value="FGGY_KINASES_1"/>
    <property type="match status" value="1"/>
</dbReference>
<keyword evidence="3 10" id="KW-0808">Transferase</keyword>
<evidence type="ECO:0000256" key="7">
    <source>
        <dbReference type="ARBA" id="ARBA00022840"/>
    </source>
</evidence>
<dbReference type="AlphaFoldDB" id="A0A0D8FQZ6"/>
<feature type="binding site" evidence="10">
    <location>
        <position position="409"/>
    </location>
    <ligand>
        <name>ADP</name>
        <dbReference type="ChEBI" id="CHEBI:456216"/>
    </ligand>
</feature>
<feature type="binding site" evidence="10">
    <location>
        <position position="308"/>
    </location>
    <ligand>
        <name>ATP</name>
        <dbReference type="ChEBI" id="CHEBI:30616"/>
    </ligand>
</feature>
<keyword evidence="7 10" id="KW-0067">ATP-binding</keyword>
<dbReference type="EC" id="2.7.1.30" evidence="10"/>
<dbReference type="PROSITE" id="PS00445">
    <property type="entry name" value="FGGY_KINASES_2"/>
    <property type="match status" value="1"/>
</dbReference>
<evidence type="ECO:0000313" key="14">
    <source>
        <dbReference type="EMBL" id="KJE75374.1"/>
    </source>
</evidence>
<feature type="binding site" evidence="10">
    <location>
        <position position="312"/>
    </location>
    <ligand>
        <name>ATP</name>
        <dbReference type="ChEBI" id="CHEBI:30616"/>
    </ligand>
</feature>
<feature type="binding site" evidence="10">
    <location>
        <position position="83"/>
    </location>
    <ligand>
        <name>glycerol</name>
        <dbReference type="ChEBI" id="CHEBI:17754"/>
    </ligand>
</feature>
<dbReference type="PANTHER" id="PTHR10196">
    <property type="entry name" value="SUGAR KINASE"/>
    <property type="match status" value="1"/>
</dbReference>
<feature type="binding site" evidence="10">
    <location>
        <position position="134"/>
    </location>
    <ligand>
        <name>glycerol</name>
        <dbReference type="ChEBI" id="CHEBI:17754"/>
    </ligand>
</feature>
<keyword evidence="15" id="KW-1185">Reference proteome</keyword>
<dbReference type="FunFam" id="3.30.420.40:FF:000008">
    <property type="entry name" value="Glycerol kinase"/>
    <property type="match status" value="1"/>
</dbReference>
<feature type="binding site" evidence="10">
    <location>
        <position position="14"/>
    </location>
    <ligand>
        <name>ATP</name>
        <dbReference type="ChEBI" id="CHEBI:30616"/>
    </ligand>
</feature>
<comment type="caution">
    <text evidence="14">The sequence shown here is derived from an EMBL/GenBank/DDBJ whole genome shotgun (WGS) entry which is preliminary data.</text>
</comment>
<comment type="similarity">
    <text evidence="2 10 11">Belongs to the FGGY kinase family.</text>
</comment>
<dbReference type="InterPro" id="IPR018483">
    <property type="entry name" value="Carb_kinase_FGGY_CS"/>
</dbReference>
<reference evidence="14 15" key="1">
    <citation type="submission" date="2015-01" db="EMBL/GenBank/DDBJ databases">
        <title>Draft genome of the acidophilic iron oxidizer Ferrimicrobium acidiphilum strain T23.</title>
        <authorList>
            <person name="Poehlein A."/>
            <person name="Eisen S."/>
            <person name="Schloemann M."/>
            <person name="Johnson B.D."/>
            <person name="Daniel R."/>
            <person name="Muehling M."/>
        </authorList>
    </citation>
    <scope>NUCLEOTIDE SEQUENCE [LARGE SCALE GENOMIC DNA]</scope>
    <source>
        <strain evidence="14 15">T23</strain>
    </source>
</reference>
<evidence type="ECO:0000256" key="1">
    <source>
        <dbReference type="ARBA" id="ARBA00005190"/>
    </source>
</evidence>
<feature type="binding site" evidence="10">
    <location>
        <position position="243"/>
    </location>
    <ligand>
        <name>sn-glycerol 3-phosphate</name>
        <dbReference type="ChEBI" id="CHEBI:57597"/>
    </ligand>
</feature>
<dbReference type="InterPro" id="IPR005999">
    <property type="entry name" value="Glycerol_kin"/>
</dbReference>
<feature type="binding site" evidence="10">
    <location>
        <position position="82"/>
    </location>
    <ligand>
        <name>glycerol</name>
        <dbReference type="ChEBI" id="CHEBI:17754"/>
    </ligand>
</feature>
<comment type="activity regulation">
    <text evidence="10">Inhibited by fructose 1,6-bisphosphate (FBP).</text>
</comment>
<feature type="binding site" evidence="10">
    <location>
        <position position="12"/>
    </location>
    <ligand>
        <name>ATP</name>
        <dbReference type="ChEBI" id="CHEBI:30616"/>
    </ligand>
</feature>
<dbReference type="InterPro" id="IPR043129">
    <property type="entry name" value="ATPase_NBD"/>
</dbReference>
<feature type="binding site" evidence="10">
    <location>
        <position position="243"/>
    </location>
    <ligand>
        <name>glycerol</name>
        <dbReference type="ChEBI" id="CHEBI:17754"/>
    </ligand>
</feature>
<dbReference type="GO" id="GO:0006072">
    <property type="term" value="P:glycerol-3-phosphate metabolic process"/>
    <property type="evidence" value="ECO:0007669"/>
    <property type="project" value="InterPro"/>
</dbReference>
<feature type="domain" description="Carbohydrate kinase FGGY N-terminal" evidence="12">
    <location>
        <begin position="4"/>
        <end position="250"/>
    </location>
</feature>
<feature type="binding site" evidence="10">
    <location>
        <position position="13"/>
    </location>
    <ligand>
        <name>ATP</name>
        <dbReference type="ChEBI" id="CHEBI:30616"/>
    </ligand>
</feature>
<feature type="binding site" evidence="10">
    <location>
        <position position="308"/>
    </location>
    <ligand>
        <name>ADP</name>
        <dbReference type="ChEBI" id="CHEBI:456216"/>
    </ligand>
</feature>
<dbReference type="GO" id="GO:0019563">
    <property type="term" value="P:glycerol catabolic process"/>
    <property type="evidence" value="ECO:0007669"/>
    <property type="project" value="UniProtKB-UniRule"/>
</dbReference>
<feature type="binding site" evidence="10">
    <location>
        <position position="409"/>
    </location>
    <ligand>
        <name>ATP</name>
        <dbReference type="ChEBI" id="CHEBI:30616"/>
    </ligand>
</feature>
<keyword evidence="6 10" id="KW-0319">Glycerol metabolism</keyword>
<evidence type="ECO:0000256" key="10">
    <source>
        <dbReference type="HAMAP-Rule" id="MF_00186"/>
    </source>
</evidence>
<evidence type="ECO:0000256" key="6">
    <source>
        <dbReference type="ARBA" id="ARBA00022798"/>
    </source>
</evidence>
<dbReference type="SUPFAM" id="SSF53067">
    <property type="entry name" value="Actin-like ATPase domain"/>
    <property type="match status" value="2"/>
</dbReference>
<dbReference type="GO" id="GO:0004370">
    <property type="term" value="F:glycerol kinase activity"/>
    <property type="evidence" value="ECO:0007669"/>
    <property type="project" value="UniProtKB-UniRule"/>
</dbReference>
<name>A0A0D8FQZ6_9ACTN</name>
<dbReference type="PIRSF" id="PIRSF000538">
    <property type="entry name" value="GlpK"/>
    <property type="match status" value="1"/>
</dbReference>
<feature type="binding site" evidence="10">
    <location>
        <position position="82"/>
    </location>
    <ligand>
        <name>sn-glycerol 3-phosphate</name>
        <dbReference type="ChEBI" id="CHEBI:57597"/>
    </ligand>
</feature>
<dbReference type="PATRIC" id="fig|1121877.4.peg.3245"/>
<dbReference type="OrthoDB" id="9805576at2"/>
<feature type="binding site" evidence="10">
    <location>
        <position position="12"/>
    </location>
    <ligand>
        <name>sn-glycerol 3-phosphate</name>
        <dbReference type="ChEBI" id="CHEBI:57597"/>
    </ligand>
</feature>
<evidence type="ECO:0000256" key="8">
    <source>
        <dbReference type="ARBA" id="ARBA00052101"/>
    </source>
</evidence>
<dbReference type="FunFam" id="3.30.420.40:FF:000007">
    <property type="entry name" value="Glycerol kinase"/>
    <property type="match status" value="1"/>
</dbReference>
<comment type="catalytic activity">
    <reaction evidence="8 10">
        <text>glycerol + ATP = sn-glycerol 3-phosphate + ADP + H(+)</text>
        <dbReference type="Rhea" id="RHEA:21644"/>
        <dbReference type="ChEBI" id="CHEBI:15378"/>
        <dbReference type="ChEBI" id="CHEBI:17754"/>
        <dbReference type="ChEBI" id="CHEBI:30616"/>
        <dbReference type="ChEBI" id="CHEBI:57597"/>
        <dbReference type="ChEBI" id="CHEBI:456216"/>
        <dbReference type="EC" id="2.7.1.30"/>
    </reaction>
</comment>
<comment type="function">
    <text evidence="9 10">Key enzyme in the regulation of glycerol uptake and metabolism. Catalyzes the phosphorylation of glycerol to yield sn-glycerol 3-phosphate.</text>
</comment>
<keyword evidence="5 10" id="KW-0418">Kinase</keyword>
<dbReference type="CDD" id="cd07786">
    <property type="entry name" value="FGGY_EcGK_like"/>
    <property type="match status" value="1"/>
</dbReference>
<feature type="binding site" evidence="10">
    <location>
        <position position="265"/>
    </location>
    <ligand>
        <name>ATP</name>
        <dbReference type="ChEBI" id="CHEBI:30616"/>
    </ligand>
</feature>
<dbReference type="Gene3D" id="3.30.420.40">
    <property type="match status" value="2"/>
</dbReference>
<dbReference type="STRING" id="1121877.FEAC_28770"/>
<dbReference type="Pfam" id="PF00370">
    <property type="entry name" value="FGGY_N"/>
    <property type="match status" value="1"/>
</dbReference>
<feature type="binding site" evidence="10">
    <location>
        <position position="413"/>
    </location>
    <ligand>
        <name>ADP</name>
        <dbReference type="ChEBI" id="CHEBI:456216"/>
    </ligand>
</feature>
<dbReference type="GO" id="GO:0005524">
    <property type="term" value="F:ATP binding"/>
    <property type="evidence" value="ECO:0007669"/>
    <property type="project" value="UniProtKB-UniRule"/>
</dbReference>
<dbReference type="RefSeq" id="WP_035391612.1">
    <property type="nucleotide sequence ID" value="NZ_JQKF01000052.1"/>
</dbReference>
<accession>A0A0D8FQZ6</accession>
<organism evidence="14 15">
    <name type="scientific">Ferrimicrobium acidiphilum DSM 19497</name>
    <dbReference type="NCBI Taxonomy" id="1121877"/>
    <lineage>
        <taxon>Bacteria</taxon>
        <taxon>Bacillati</taxon>
        <taxon>Actinomycetota</taxon>
        <taxon>Acidimicrobiia</taxon>
        <taxon>Acidimicrobiales</taxon>
        <taxon>Acidimicrobiaceae</taxon>
        <taxon>Ferrimicrobium</taxon>
    </lineage>
</organism>
<dbReference type="Proteomes" id="UP000032336">
    <property type="component" value="Unassembled WGS sequence"/>
</dbReference>
<dbReference type="InterPro" id="IPR000577">
    <property type="entry name" value="Carb_kinase_FGGY"/>
</dbReference>
<feature type="binding site" evidence="10">
    <location>
        <position position="12"/>
    </location>
    <ligand>
        <name>ADP</name>
        <dbReference type="ChEBI" id="CHEBI:456216"/>
    </ligand>
</feature>
<feature type="binding site" evidence="10">
    <location>
        <position position="265"/>
    </location>
    <ligand>
        <name>ADP</name>
        <dbReference type="ChEBI" id="CHEBI:456216"/>
    </ligand>
</feature>
<comment type="pathway">
    <text evidence="1 10">Polyol metabolism; glycerol degradation via glycerol kinase pathway; sn-glycerol 3-phosphate from glycerol: step 1/1.</text>
</comment>
<protein>
    <recommendedName>
        <fullName evidence="10">Glycerol kinase</fullName>
        <ecNumber evidence="10">2.7.1.30</ecNumber>
    </recommendedName>
    <alternativeName>
        <fullName evidence="10">ATP:glycerol 3-phosphotransferase</fullName>
    </alternativeName>
    <alternativeName>
        <fullName evidence="10">Glycerokinase</fullName>
        <shortName evidence="10">GK</shortName>
    </alternativeName>
</protein>
<evidence type="ECO:0000256" key="3">
    <source>
        <dbReference type="ARBA" id="ARBA00022679"/>
    </source>
</evidence>
<feature type="binding site" evidence="10">
    <location>
        <position position="83"/>
    </location>
    <ligand>
        <name>sn-glycerol 3-phosphate</name>
        <dbReference type="ChEBI" id="CHEBI:57597"/>
    </ligand>
</feature>
<evidence type="ECO:0000259" key="13">
    <source>
        <dbReference type="Pfam" id="PF02782"/>
    </source>
</evidence>
<feature type="domain" description="Carbohydrate kinase FGGY C-terminal" evidence="13">
    <location>
        <begin position="260"/>
        <end position="448"/>
    </location>
</feature>
<dbReference type="eggNOG" id="COG0554">
    <property type="taxonomic scope" value="Bacteria"/>
</dbReference>
<dbReference type="GeneID" id="78373846"/>
<feature type="binding site" evidence="10">
    <location>
        <position position="244"/>
    </location>
    <ligand>
        <name>glycerol</name>
        <dbReference type="ChEBI" id="CHEBI:17754"/>
    </ligand>
</feature>
<evidence type="ECO:0000256" key="4">
    <source>
        <dbReference type="ARBA" id="ARBA00022741"/>
    </source>
</evidence>
<evidence type="ECO:0000259" key="12">
    <source>
        <dbReference type="Pfam" id="PF00370"/>
    </source>
</evidence>
<feature type="binding site" evidence="10">
    <location>
        <position position="134"/>
    </location>
    <ligand>
        <name>sn-glycerol 3-phosphate</name>
        <dbReference type="ChEBI" id="CHEBI:57597"/>
    </ligand>
</feature>
<dbReference type="NCBIfam" id="NF000756">
    <property type="entry name" value="PRK00047.1"/>
    <property type="match status" value="1"/>
</dbReference>
<feature type="binding site" evidence="10">
    <location>
        <position position="16"/>
    </location>
    <ligand>
        <name>ADP</name>
        <dbReference type="ChEBI" id="CHEBI:456216"/>
    </ligand>
</feature>
<dbReference type="EMBL" id="JXUW01000045">
    <property type="protein sequence ID" value="KJE75374.1"/>
    <property type="molecule type" value="Genomic_DNA"/>
</dbReference>
<dbReference type="NCBIfam" id="TIGR01311">
    <property type="entry name" value="glycerol_kin"/>
    <property type="match status" value="1"/>
</dbReference>
<dbReference type="UniPathway" id="UPA00618">
    <property type="reaction ID" value="UER00672"/>
</dbReference>
<evidence type="ECO:0000256" key="11">
    <source>
        <dbReference type="RuleBase" id="RU003733"/>
    </source>
</evidence>
<dbReference type="InterPro" id="IPR018485">
    <property type="entry name" value="FGGY_C"/>
</dbReference>
<evidence type="ECO:0000256" key="5">
    <source>
        <dbReference type="ARBA" id="ARBA00022777"/>
    </source>
</evidence>